<gene>
    <name evidence="3" type="ORF">N656DRAFT_828426</name>
</gene>
<evidence type="ECO:0000256" key="1">
    <source>
        <dbReference type="SAM" id="MobiDB-lite"/>
    </source>
</evidence>
<feature type="region of interest" description="Disordered" evidence="1">
    <location>
        <begin position="213"/>
        <end position="238"/>
    </location>
</feature>
<dbReference type="RefSeq" id="XP_064671578.1">
    <property type="nucleotide sequence ID" value="XM_064818536.1"/>
</dbReference>
<evidence type="ECO:0000256" key="2">
    <source>
        <dbReference type="SAM" id="SignalP"/>
    </source>
</evidence>
<reference evidence="3" key="1">
    <citation type="journal article" date="2023" name="Mol. Phylogenet. Evol.">
        <title>Genome-scale phylogeny and comparative genomics of the fungal order Sordariales.</title>
        <authorList>
            <person name="Hensen N."/>
            <person name="Bonometti L."/>
            <person name="Westerberg I."/>
            <person name="Brannstrom I.O."/>
            <person name="Guillou S."/>
            <person name="Cros-Aarteil S."/>
            <person name="Calhoun S."/>
            <person name="Haridas S."/>
            <person name="Kuo A."/>
            <person name="Mondo S."/>
            <person name="Pangilinan J."/>
            <person name="Riley R."/>
            <person name="LaButti K."/>
            <person name="Andreopoulos B."/>
            <person name="Lipzen A."/>
            <person name="Chen C."/>
            <person name="Yan M."/>
            <person name="Daum C."/>
            <person name="Ng V."/>
            <person name="Clum A."/>
            <person name="Steindorff A."/>
            <person name="Ohm R.A."/>
            <person name="Martin F."/>
            <person name="Silar P."/>
            <person name="Natvig D.O."/>
            <person name="Lalanne C."/>
            <person name="Gautier V."/>
            <person name="Ament-Velasquez S.L."/>
            <person name="Kruys A."/>
            <person name="Hutchinson M.I."/>
            <person name="Powell A.J."/>
            <person name="Barry K."/>
            <person name="Miller A.N."/>
            <person name="Grigoriev I.V."/>
            <person name="Debuchy R."/>
            <person name="Gladieux P."/>
            <person name="Hiltunen Thoren M."/>
            <person name="Johannesson H."/>
        </authorList>
    </citation>
    <scope>NUCLEOTIDE SEQUENCE</scope>
    <source>
        <strain evidence="3">CBS 508.74</strain>
    </source>
</reference>
<evidence type="ECO:0000313" key="3">
    <source>
        <dbReference type="EMBL" id="KAK4114008.1"/>
    </source>
</evidence>
<sequence>MRLLPLPLWLLVTAQIEARTQAQAQPPLLPTAIRKMPPDRGAKFHHSYCAFPEANTFAAAAQKPIAAIAARRGLEADDALRLAANSSAELPFRPPFAMLSGPERQEDATSWDLFRRAASALAFLERRQWSCPTGTSSCASIGYPNSCCREGETCFEVPDTGLGPVGCCPTGAACGGGVSGCGDGSMACGSEVGGGCCIPGFVCGGVGCVLPPPPSTSSPPPATPTTLTTTSTTTIPGATPSTVLVTVIITITPSSPDPITSTVTQTSTAPSTTGAGAPFRPTSSPSPSPNTSQSQSASESSSPSTPTTTTISTFCPTGFYPCLARMGGGCCQVGRDCQTTSCPAPAEMTTVVDGNGVTVVVPASGVPSTTEEAGRCADGWFLCGADAGPVAGCCPTGYSCGTASCSVADAAGTATVAKAFPSASSSSYSFGANGGGRLAWAMVAVAVGGWLAF</sequence>
<feature type="region of interest" description="Disordered" evidence="1">
    <location>
        <begin position="253"/>
        <end position="308"/>
    </location>
</feature>
<comment type="caution">
    <text evidence="3">The sequence shown here is derived from an EMBL/GenBank/DDBJ whole genome shotgun (WGS) entry which is preliminary data.</text>
</comment>
<feature type="signal peptide" evidence="2">
    <location>
        <begin position="1"/>
        <end position="24"/>
    </location>
</feature>
<feature type="compositionally biased region" description="Pro residues" evidence="1">
    <location>
        <begin position="213"/>
        <end position="223"/>
    </location>
</feature>
<protein>
    <recommendedName>
        <fullName evidence="5">GPI anchored protein</fullName>
    </recommendedName>
</protein>
<evidence type="ECO:0008006" key="5">
    <source>
        <dbReference type="Google" id="ProtNLM"/>
    </source>
</evidence>
<name>A0AAN6YUI9_9PEZI</name>
<dbReference type="GeneID" id="89942662"/>
<dbReference type="EMBL" id="MU853338">
    <property type="protein sequence ID" value="KAK4114008.1"/>
    <property type="molecule type" value="Genomic_DNA"/>
</dbReference>
<accession>A0AAN6YUI9</accession>
<dbReference type="AlphaFoldDB" id="A0AAN6YUI9"/>
<dbReference type="Proteomes" id="UP001302812">
    <property type="component" value="Unassembled WGS sequence"/>
</dbReference>
<feature type="compositionally biased region" description="Low complexity" evidence="1">
    <location>
        <begin position="224"/>
        <end position="238"/>
    </location>
</feature>
<evidence type="ECO:0000313" key="4">
    <source>
        <dbReference type="Proteomes" id="UP001302812"/>
    </source>
</evidence>
<reference evidence="3" key="2">
    <citation type="submission" date="2023-05" db="EMBL/GenBank/DDBJ databases">
        <authorList>
            <consortium name="Lawrence Berkeley National Laboratory"/>
            <person name="Steindorff A."/>
            <person name="Hensen N."/>
            <person name="Bonometti L."/>
            <person name="Westerberg I."/>
            <person name="Brannstrom I.O."/>
            <person name="Guillou S."/>
            <person name="Cros-Aarteil S."/>
            <person name="Calhoun S."/>
            <person name="Haridas S."/>
            <person name="Kuo A."/>
            <person name="Mondo S."/>
            <person name="Pangilinan J."/>
            <person name="Riley R."/>
            <person name="Labutti K."/>
            <person name="Andreopoulos B."/>
            <person name="Lipzen A."/>
            <person name="Chen C."/>
            <person name="Yanf M."/>
            <person name="Daum C."/>
            <person name="Ng V."/>
            <person name="Clum A."/>
            <person name="Ohm R."/>
            <person name="Martin F."/>
            <person name="Silar P."/>
            <person name="Natvig D."/>
            <person name="Lalanne C."/>
            <person name="Gautier V."/>
            <person name="Ament-Velasquez S.L."/>
            <person name="Kruys A."/>
            <person name="Hutchinson M.I."/>
            <person name="Powell A.J."/>
            <person name="Barry K."/>
            <person name="Miller A.N."/>
            <person name="Grigoriev I.V."/>
            <person name="Debuchy R."/>
            <person name="Gladieux P."/>
            <person name="Thoren M.H."/>
            <person name="Johannesson H."/>
        </authorList>
    </citation>
    <scope>NUCLEOTIDE SEQUENCE</scope>
    <source>
        <strain evidence="3">CBS 508.74</strain>
    </source>
</reference>
<dbReference type="PANTHER" id="PTHR39599:SF2">
    <property type="entry name" value="ANCHORED PROTEIN, PUTATIVE (AFU_ORTHOLOGUE AFUA_1G09650)-RELATED"/>
    <property type="match status" value="1"/>
</dbReference>
<keyword evidence="4" id="KW-1185">Reference proteome</keyword>
<proteinExistence type="predicted"/>
<keyword evidence="2" id="KW-0732">Signal</keyword>
<dbReference type="PANTHER" id="PTHR39599">
    <property type="entry name" value="GPI-ANCHORED PROTEIN (EUROFUNG)-RELATED-RELATED"/>
    <property type="match status" value="1"/>
</dbReference>
<organism evidence="3 4">
    <name type="scientific">Canariomyces notabilis</name>
    <dbReference type="NCBI Taxonomy" id="2074819"/>
    <lineage>
        <taxon>Eukaryota</taxon>
        <taxon>Fungi</taxon>
        <taxon>Dikarya</taxon>
        <taxon>Ascomycota</taxon>
        <taxon>Pezizomycotina</taxon>
        <taxon>Sordariomycetes</taxon>
        <taxon>Sordariomycetidae</taxon>
        <taxon>Sordariales</taxon>
        <taxon>Chaetomiaceae</taxon>
        <taxon>Canariomyces</taxon>
    </lineage>
</organism>
<feature type="chain" id="PRO_5042901867" description="GPI anchored protein" evidence="2">
    <location>
        <begin position="25"/>
        <end position="453"/>
    </location>
</feature>